<protein>
    <submittedName>
        <fullName evidence="1">Uncharacterized protein</fullName>
    </submittedName>
</protein>
<evidence type="ECO:0000313" key="1">
    <source>
        <dbReference type="EMBL" id="PON65598.1"/>
    </source>
</evidence>
<dbReference type="Proteomes" id="UP000237105">
    <property type="component" value="Unassembled WGS sequence"/>
</dbReference>
<keyword evidence="2" id="KW-1185">Reference proteome</keyword>
<evidence type="ECO:0000313" key="2">
    <source>
        <dbReference type="Proteomes" id="UP000237105"/>
    </source>
</evidence>
<proteinExistence type="predicted"/>
<sequence>MQASNTTHNYHLYPLACKALPPCKAPKGSNSEYKKTNFKRKTSCVVLLICDLGWGSSADNMPTTATQPPFPTCGLYLLKRTYSKGNSSVAKKPTCCRLL</sequence>
<name>A0A2P5CX19_PARAD</name>
<dbReference type="AlphaFoldDB" id="A0A2P5CX19"/>
<comment type="caution">
    <text evidence="1">The sequence shown here is derived from an EMBL/GenBank/DDBJ whole genome shotgun (WGS) entry which is preliminary data.</text>
</comment>
<accession>A0A2P5CX19</accession>
<reference evidence="2" key="1">
    <citation type="submission" date="2016-06" db="EMBL/GenBank/DDBJ databases">
        <title>Parallel loss of symbiosis genes in relatives of nitrogen-fixing non-legume Parasponia.</title>
        <authorList>
            <person name="Van Velzen R."/>
            <person name="Holmer R."/>
            <person name="Bu F."/>
            <person name="Rutten L."/>
            <person name="Van Zeijl A."/>
            <person name="Liu W."/>
            <person name="Santuari L."/>
            <person name="Cao Q."/>
            <person name="Sharma T."/>
            <person name="Shen D."/>
            <person name="Roswanjaya Y."/>
            <person name="Wardhani T."/>
            <person name="Kalhor M.S."/>
            <person name="Jansen J."/>
            <person name="Van den Hoogen J."/>
            <person name="Gungor B."/>
            <person name="Hartog M."/>
            <person name="Hontelez J."/>
            <person name="Verver J."/>
            <person name="Yang W.-C."/>
            <person name="Schijlen E."/>
            <person name="Repin R."/>
            <person name="Schilthuizen M."/>
            <person name="Schranz E."/>
            <person name="Heidstra R."/>
            <person name="Miyata K."/>
            <person name="Fedorova E."/>
            <person name="Kohlen W."/>
            <person name="Bisseling T."/>
            <person name="Smit S."/>
            <person name="Geurts R."/>
        </authorList>
    </citation>
    <scope>NUCLEOTIDE SEQUENCE [LARGE SCALE GENOMIC DNA]</scope>
    <source>
        <strain evidence="2">cv. WU1-14</strain>
    </source>
</reference>
<organism evidence="1 2">
    <name type="scientific">Parasponia andersonii</name>
    <name type="common">Sponia andersonii</name>
    <dbReference type="NCBI Taxonomy" id="3476"/>
    <lineage>
        <taxon>Eukaryota</taxon>
        <taxon>Viridiplantae</taxon>
        <taxon>Streptophyta</taxon>
        <taxon>Embryophyta</taxon>
        <taxon>Tracheophyta</taxon>
        <taxon>Spermatophyta</taxon>
        <taxon>Magnoliopsida</taxon>
        <taxon>eudicotyledons</taxon>
        <taxon>Gunneridae</taxon>
        <taxon>Pentapetalae</taxon>
        <taxon>rosids</taxon>
        <taxon>fabids</taxon>
        <taxon>Rosales</taxon>
        <taxon>Cannabaceae</taxon>
        <taxon>Parasponia</taxon>
    </lineage>
</organism>
<gene>
    <name evidence="1" type="ORF">PanWU01x14_116100</name>
</gene>
<dbReference type="EMBL" id="JXTB01000086">
    <property type="protein sequence ID" value="PON65598.1"/>
    <property type="molecule type" value="Genomic_DNA"/>
</dbReference>
<dbReference type="OrthoDB" id="10276815at2759"/>